<feature type="transmembrane region" description="Helical" evidence="1">
    <location>
        <begin position="713"/>
        <end position="732"/>
    </location>
</feature>
<protein>
    <submittedName>
        <fullName evidence="3">Uncharacterized protein</fullName>
    </submittedName>
</protein>
<name>B1I4V2_DESAP</name>
<feature type="transmembrane region" description="Helical" evidence="1">
    <location>
        <begin position="741"/>
        <end position="763"/>
    </location>
</feature>
<accession>B1I4V2</accession>
<feature type="transmembrane region" description="Helical" evidence="1">
    <location>
        <begin position="815"/>
        <end position="836"/>
    </location>
</feature>
<sequence>MSIILTLIVLMSYIILAPAPATATVPVSSTIAGQNRSVYVSLHYEDASERMAVIKARLQQDVHALEHVFQSLQETGELDGRYPNLLVRAGYHPDAESGFAPAAATLSLTPAVALTSGFPMEGPLDGIYRAENLGRAYVIDTTAGLLSFADLLALVLLLPRLNEQNPVLTVSDEETLAQVKNSREHQAFSKLRLELGPFGAGGTPEGLVPVWQAGVFSYRAYDLSGNRLFELQPLDYYLARPSWSPSISRFLAYATEKELYFVELFSRKTHRIDLPALFPQRYLQISESIELAVSPQGNHIYFTLSFNLPEEFWETGNHTYVFAPDTGEVRVAEAKAPGAAEPAPESSPGAVTGFVDPLPGYVSPVYQLGGMGGWQPGRISRYEYESFVSPQWAALLPKDSQLVFFPAGLLAQSRFLAYGSQEEIVVFDIIEQEYYRLNLKELHPADYKGISNIRFAQNPTGDKIYFSLEGYGFITAAYIWDIFTDALEQSGKTLEEMQQEGWAEFTPGAANYLLPPGSKVLAGNEARRAIFSYMLSLPAGALVSLLAWLGVLFFAFVLPFVLAYAATFLAALKLKSARLLSGSGPALTTMLFVALSVLAIRLTLPYGNTIERLVYPLPWVYDLRSPAAMLFMWGFVTAVMAVLTILVFYQARVLARAFFQGSAGFHREGKIVAASAYAVYGLAGAVLFYLFYGFVGTRLLDRLLPGLPKELDFLLVLAVLFLLCLAVSFFLLQATPSAARYLAAAAAFLGIGIIGYHSVSYFGDVSGYYSLSEAVRRFMLESWLRNLAAILPLTLICIAYLFRMELLRRGRTLKAPAALAAAVLIAVSAMAILLFGERLLWFVSGLGYFALPVAFALFAITAISILTALAYVFRPPGRQPLPPEAPSSVVTPTAEDTLAPTTKRLKFPVGQAAAGVSALLVFIILIIEGVTAVLPGYLGLPLLLLSLFYLAVSFVFYLGRLLTVRLAGLLFTPERISELTSKP</sequence>
<feature type="signal peptide" evidence="2">
    <location>
        <begin position="1"/>
        <end position="23"/>
    </location>
</feature>
<feature type="transmembrane region" description="Helical" evidence="1">
    <location>
        <begin position="912"/>
        <end position="934"/>
    </location>
</feature>
<feature type="transmembrane region" description="Helical" evidence="1">
    <location>
        <begin position="940"/>
        <end position="959"/>
    </location>
</feature>
<feature type="transmembrane region" description="Helical" evidence="1">
    <location>
        <begin position="627"/>
        <end position="650"/>
    </location>
</feature>
<feature type="chain" id="PRO_5002764954" evidence="2">
    <location>
        <begin position="24"/>
        <end position="983"/>
    </location>
</feature>
<keyword evidence="1" id="KW-0812">Transmembrane</keyword>
<evidence type="ECO:0000256" key="1">
    <source>
        <dbReference type="SAM" id="Phobius"/>
    </source>
</evidence>
<dbReference type="SUPFAM" id="SSF82171">
    <property type="entry name" value="DPP6 N-terminal domain-like"/>
    <property type="match status" value="1"/>
</dbReference>
<evidence type="ECO:0000313" key="4">
    <source>
        <dbReference type="Proteomes" id="UP000008544"/>
    </source>
</evidence>
<feature type="transmembrane region" description="Helical" evidence="1">
    <location>
        <begin position="848"/>
        <end position="873"/>
    </location>
</feature>
<dbReference type="KEGG" id="dau:Daud_1515"/>
<proteinExistence type="predicted"/>
<keyword evidence="1" id="KW-1133">Transmembrane helix</keyword>
<reference evidence="3 4" key="2">
    <citation type="journal article" date="2008" name="Science">
        <title>Environmental genomics reveals a single-species ecosystem deep within Earth.</title>
        <authorList>
            <person name="Chivian D."/>
            <person name="Brodie E.L."/>
            <person name="Alm E.J."/>
            <person name="Culley D.E."/>
            <person name="Dehal P.S."/>
            <person name="Desantis T.Z."/>
            <person name="Gihring T.M."/>
            <person name="Lapidus A."/>
            <person name="Lin L.H."/>
            <person name="Lowry S.R."/>
            <person name="Moser D.P."/>
            <person name="Richardson P.M."/>
            <person name="Southam G."/>
            <person name="Wanger G."/>
            <person name="Pratt L.M."/>
            <person name="Andersen G.L."/>
            <person name="Hazen T.C."/>
            <person name="Brockman F.J."/>
            <person name="Arkin A.P."/>
            <person name="Onstott T.C."/>
        </authorList>
    </citation>
    <scope>NUCLEOTIDE SEQUENCE [LARGE SCALE GENOMIC DNA]</scope>
    <source>
        <strain evidence="3 4">MP104C</strain>
    </source>
</reference>
<feature type="transmembrane region" description="Helical" evidence="1">
    <location>
        <begin position="671"/>
        <end position="693"/>
    </location>
</feature>
<evidence type="ECO:0000313" key="3">
    <source>
        <dbReference type="EMBL" id="ACA60020.1"/>
    </source>
</evidence>
<keyword evidence="2" id="KW-0732">Signal</keyword>
<keyword evidence="1" id="KW-0472">Membrane</keyword>
<dbReference type="AlphaFoldDB" id="B1I4V2"/>
<gene>
    <name evidence="3" type="ordered locus">Daud_1515</name>
</gene>
<organism evidence="3 4">
    <name type="scientific">Desulforudis audaxviator (strain MP104C)</name>
    <dbReference type="NCBI Taxonomy" id="477974"/>
    <lineage>
        <taxon>Bacteria</taxon>
        <taxon>Bacillati</taxon>
        <taxon>Bacillota</taxon>
        <taxon>Clostridia</taxon>
        <taxon>Thermoanaerobacterales</taxon>
        <taxon>Candidatus Desulforudaceae</taxon>
        <taxon>Candidatus Desulforudis</taxon>
    </lineage>
</organism>
<dbReference type="EMBL" id="CP000860">
    <property type="protein sequence ID" value="ACA60020.1"/>
    <property type="molecule type" value="Genomic_DNA"/>
</dbReference>
<feature type="transmembrane region" description="Helical" evidence="1">
    <location>
        <begin position="584"/>
        <end position="607"/>
    </location>
</feature>
<evidence type="ECO:0000256" key="2">
    <source>
        <dbReference type="SAM" id="SignalP"/>
    </source>
</evidence>
<reference evidence="4" key="1">
    <citation type="submission" date="2007-10" db="EMBL/GenBank/DDBJ databases">
        <title>Complete sequence of chromosome of Desulforudis audaxviator MP104C.</title>
        <authorList>
            <person name="Copeland A."/>
            <person name="Lucas S."/>
            <person name="Lapidus A."/>
            <person name="Barry K."/>
            <person name="Glavina del Rio T."/>
            <person name="Dalin E."/>
            <person name="Tice H."/>
            <person name="Bruce D."/>
            <person name="Pitluck S."/>
            <person name="Lowry S.R."/>
            <person name="Larimer F."/>
            <person name="Land M.L."/>
            <person name="Hauser L."/>
            <person name="Kyrpides N."/>
            <person name="Ivanova N.N."/>
            <person name="Richardson P."/>
        </authorList>
    </citation>
    <scope>NUCLEOTIDE SEQUENCE [LARGE SCALE GENOMIC DNA]</scope>
    <source>
        <strain evidence="4">MP104C</strain>
    </source>
</reference>
<keyword evidence="4" id="KW-1185">Reference proteome</keyword>
<feature type="transmembrane region" description="Helical" evidence="1">
    <location>
        <begin position="545"/>
        <end position="572"/>
    </location>
</feature>
<dbReference type="HOGENOM" id="CLU_302995_0_0_9"/>
<feature type="transmembrane region" description="Helical" evidence="1">
    <location>
        <begin position="783"/>
        <end position="803"/>
    </location>
</feature>
<dbReference type="Proteomes" id="UP000008544">
    <property type="component" value="Chromosome"/>
</dbReference>